<reference evidence="2" key="1">
    <citation type="submission" date="2014-05" db="EMBL/GenBank/DDBJ databases">
        <authorList>
            <person name="Urmite Genomes"/>
        </authorList>
    </citation>
    <scope>NUCLEOTIDE SEQUENCE</scope>
    <source>
        <strain evidence="2">DSM 44074</strain>
    </source>
</reference>
<dbReference type="EMBL" id="LK021337">
    <property type="protein sequence ID" value="CDQ42352.1"/>
    <property type="molecule type" value="Genomic_DNA"/>
</dbReference>
<protein>
    <submittedName>
        <fullName evidence="2">Penicillin-binding protein</fullName>
    </submittedName>
</protein>
<evidence type="ECO:0000259" key="1">
    <source>
        <dbReference type="Pfam" id="PF00144"/>
    </source>
</evidence>
<dbReference type="Pfam" id="PF00144">
    <property type="entry name" value="Beta-lactamase"/>
    <property type="match status" value="1"/>
</dbReference>
<dbReference type="InterPro" id="IPR001466">
    <property type="entry name" value="Beta-lactam-related"/>
</dbReference>
<dbReference type="Proteomes" id="UP000028864">
    <property type="component" value="Unassembled WGS sequence"/>
</dbReference>
<dbReference type="RefSeq" id="WP_030132906.1">
    <property type="nucleotide sequence ID" value="NZ_LK021337.1"/>
</dbReference>
<dbReference type="SUPFAM" id="SSF56601">
    <property type="entry name" value="beta-lactamase/transpeptidase-like"/>
    <property type="match status" value="1"/>
</dbReference>
<dbReference type="PANTHER" id="PTHR46825:SF9">
    <property type="entry name" value="BETA-LACTAMASE-RELATED DOMAIN-CONTAINING PROTEIN"/>
    <property type="match status" value="1"/>
</dbReference>
<feature type="domain" description="Beta-lactamase-related" evidence="1">
    <location>
        <begin position="10"/>
        <end position="337"/>
    </location>
</feature>
<dbReference type="Gene3D" id="3.40.710.10">
    <property type="entry name" value="DD-peptidase/beta-lactamase superfamily"/>
    <property type="match status" value="1"/>
</dbReference>
<accession>A0AAV2WDJ4</accession>
<gene>
    <name evidence="2" type="ORF">BN1047_00204</name>
</gene>
<dbReference type="InterPro" id="IPR012338">
    <property type="entry name" value="Beta-lactam/transpept-like"/>
</dbReference>
<organism evidence="2 3">
    <name type="scientific">Mycolicibacterium neoaurum</name>
    <name type="common">Mycobacterium neoaurum</name>
    <dbReference type="NCBI Taxonomy" id="1795"/>
    <lineage>
        <taxon>Bacteria</taxon>
        <taxon>Bacillati</taxon>
        <taxon>Actinomycetota</taxon>
        <taxon>Actinomycetes</taxon>
        <taxon>Mycobacteriales</taxon>
        <taxon>Mycobacteriaceae</taxon>
        <taxon>Mycolicibacterium</taxon>
    </lineage>
</organism>
<dbReference type="AlphaFoldDB" id="A0AAV2WDJ4"/>
<proteinExistence type="predicted"/>
<sequence>MTESARAVINAIAEKWSVPGGALVAVDREGETFVHRFGFADMERGKPVEPQHLFQIGSISKIVTSMAVLQLVEHDLITLDTPVGDVLGWLPAAMRTPDVTIRRLLTHTSGLVASVDAVPDEIGQATLHGGSPSPAGVGKMFHYSNFGYILLGLVAAQLSGTSLTELVAQRILQPLGMLDTIACVTHEDYPVLARGYQPLHDDRPWVPGDPLITAPWMEVAGADGNLACTVSDLGRFARTLLGRGVLDGTRVLQDSTFEAMVSSLAPNGEDVLDLPGVAPGQSSQYGLGINVERVDDSTVLTHGGGMVGYASFLLVDLDGGTAVCVVTNANGDTPVAEAIARCVATELSTPGAVAVDRLDPGAWDADEVQRLGYTGEFISATSQSIHVAATEKRNGVVGLSVSSGGEQASLLRTWGRRVVTRLPALRRYALVFDADHWAWGPEEFLPVYAQRDSPNGTPTAGNEFCGHYRSYSPWFTNFRVVQRRGALVLIAPGGVEAPAEDVELVQVAHSTFRIGRDVALPERITFGPLINGVAAWADRDGCRYSRAFTN</sequence>
<evidence type="ECO:0000313" key="3">
    <source>
        <dbReference type="Proteomes" id="UP000028864"/>
    </source>
</evidence>
<dbReference type="InterPro" id="IPR050491">
    <property type="entry name" value="AmpC-like"/>
</dbReference>
<reference evidence="2" key="2">
    <citation type="submission" date="2015-09" db="EMBL/GenBank/DDBJ databases">
        <title>Draft genome sequence of Mycobacterium neoaurum DSM 44074.</title>
        <authorList>
            <person name="Croce O."/>
            <person name="Robert C."/>
            <person name="Raoult D."/>
            <person name="Drancourt M."/>
        </authorList>
    </citation>
    <scope>NUCLEOTIDE SEQUENCE</scope>
    <source>
        <strain evidence="2">DSM 44074</strain>
    </source>
</reference>
<evidence type="ECO:0000313" key="2">
    <source>
        <dbReference type="EMBL" id="CDQ42352.1"/>
    </source>
</evidence>
<name>A0AAV2WDJ4_MYCNE</name>
<dbReference type="PANTHER" id="PTHR46825">
    <property type="entry name" value="D-ALANYL-D-ALANINE-CARBOXYPEPTIDASE/ENDOPEPTIDASE AMPH"/>
    <property type="match status" value="1"/>
</dbReference>